<dbReference type="RefSeq" id="WP_058420754.1">
    <property type="nucleotide sequence ID" value="NZ_LKEF01000024.1"/>
</dbReference>
<dbReference type="EMBL" id="LKEF01000024">
    <property type="protein sequence ID" value="KTB63868.1"/>
    <property type="molecule type" value="Genomic_DNA"/>
</dbReference>
<dbReference type="Proteomes" id="UP000054197">
    <property type="component" value="Unassembled WGS sequence"/>
</dbReference>
<sequence>MDSKANLENLQRSGGLKAEPPDRKECDGLMRSARDRLRDAGNPQLAFASRFDLAYNAAHAIALTALRLRGYRSDKRYLVFQCLIHTVDANKVQVRLLALCHERRNLAEYEGYMDEDEALLGQLIESARVLLDAARVLLVSQEWG</sequence>
<evidence type="ECO:0000313" key="3">
    <source>
        <dbReference type="Proteomes" id="UP000054197"/>
    </source>
</evidence>
<evidence type="ECO:0000256" key="1">
    <source>
        <dbReference type="SAM" id="MobiDB-lite"/>
    </source>
</evidence>
<name>A0A0W0HT93_PSEFL</name>
<reference evidence="2 3" key="1">
    <citation type="submission" date="2015-09" db="EMBL/GenBank/DDBJ databases">
        <title>Genome sequence of ICMP 11288.</title>
        <authorList>
            <person name="Visnovsky S."/>
            <person name="Lu A."/>
            <person name="Panda P."/>
            <person name="Pitman A."/>
        </authorList>
    </citation>
    <scope>NUCLEOTIDE SEQUENCE [LARGE SCALE GENOMIC DNA]</scope>
    <source>
        <strain evidence="2 3">ICMP 11288</strain>
    </source>
</reference>
<proteinExistence type="predicted"/>
<comment type="caution">
    <text evidence="2">The sequence shown here is derived from an EMBL/GenBank/DDBJ whole genome shotgun (WGS) entry which is preliminary data.</text>
</comment>
<accession>A0A0W0HT93</accession>
<feature type="compositionally biased region" description="Polar residues" evidence="1">
    <location>
        <begin position="1"/>
        <end position="12"/>
    </location>
</feature>
<organism evidence="2 3">
    <name type="scientific">Pseudomonas fluorescens ICMP 11288</name>
    <dbReference type="NCBI Taxonomy" id="1198309"/>
    <lineage>
        <taxon>Bacteria</taxon>
        <taxon>Pseudomonadati</taxon>
        <taxon>Pseudomonadota</taxon>
        <taxon>Gammaproteobacteria</taxon>
        <taxon>Pseudomonadales</taxon>
        <taxon>Pseudomonadaceae</taxon>
        <taxon>Pseudomonas</taxon>
    </lineage>
</organism>
<protein>
    <recommendedName>
        <fullName evidence="4">HEPN domain-containing protein</fullName>
    </recommendedName>
</protein>
<feature type="region of interest" description="Disordered" evidence="1">
    <location>
        <begin position="1"/>
        <end position="25"/>
    </location>
</feature>
<dbReference type="AlphaFoldDB" id="A0A0W0HT93"/>
<evidence type="ECO:0008006" key="4">
    <source>
        <dbReference type="Google" id="ProtNLM"/>
    </source>
</evidence>
<gene>
    <name evidence="2" type="ORF">AO063_03065</name>
</gene>
<evidence type="ECO:0000313" key="2">
    <source>
        <dbReference type="EMBL" id="KTB63868.1"/>
    </source>
</evidence>